<name>A0A6G4WZI7_9ACTN</name>
<accession>A0A6G4WZI7</accession>
<evidence type="ECO:0000313" key="1">
    <source>
        <dbReference type="EMBL" id="NGO70538.1"/>
    </source>
</evidence>
<dbReference type="EMBL" id="JAAKZZ010000206">
    <property type="protein sequence ID" value="NGO70538.1"/>
    <property type="molecule type" value="Genomic_DNA"/>
</dbReference>
<comment type="caution">
    <text evidence="1">The sequence shown here is derived from an EMBL/GenBank/DDBJ whole genome shotgun (WGS) entry which is preliminary data.</text>
</comment>
<organism evidence="1 2">
    <name type="scientific">Streptomyces boncukensis</name>
    <dbReference type="NCBI Taxonomy" id="2711219"/>
    <lineage>
        <taxon>Bacteria</taxon>
        <taxon>Bacillati</taxon>
        <taxon>Actinomycetota</taxon>
        <taxon>Actinomycetes</taxon>
        <taxon>Kitasatosporales</taxon>
        <taxon>Streptomycetaceae</taxon>
        <taxon>Streptomyces</taxon>
    </lineage>
</organism>
<proteinExistence type="predicted"/>
<protein>
    <submittedName>
        <fullName evidence="1">Uncharacterized protein</fullName>
    </submittedName>
</protein>
<sequence>MWHRLGELMAVLPFREPTETREPAKLPELAFLRPVGGGREWTTSVDALVPVGEG</sequence>
<evidence type="ECO:0000313" key="2">
    <source>
        <dbReference type="Proteomes" id="UP000477722"/>
    </source>
</evidence>
<dbReference type="Proteomes" id="UP000477722">
    <property type="component" value="Unassembled WGS sequence"/>
</dbReference>
<dbReference type="RefSeq" id="WP_165300203.1">
    <property type="nucleotide sequence ID" value="NZ_JAAKZZ010000206.1"/>
</dbReference>
<reference evidence="1 2" key="1">
    <citation type="submission" date="2020-02" db="EMBL/GenBank/DDBJ databases">
        <title>Whole-genome analyses of novel actinobacteria.</title>
        <authorList>
            <person name="Sahin N."/>
            <person name="Tatar D."/>
        </authorList>
    </citation>
    <scope>NUCLEOTIDE SEQUENCE [LARGE SCALE GENOMIC DNA]</scope>
    <source>
        <strain evidence="1 2">SB3404</strain>
    </source>
</reference>
<gene>
    <name evidence="1" type="ORF">G5C65_19715</name>
</gene>
<dbReference type="AlphaFoldDB" id="A0A6G4WZI7"/>
<keyword evidence="2" id="KW-1185">Reference proteome</keyword>